<dbReference type="RefSeq" id="WP_419192731.1">
    <property type="nucleotide sequence ID" value="NZ_CP036279.1"/>
</dbReference>
<dbReference type="EMBL" id="CP036279">
    <property type="protein sequence ID" value="QDU63158.1"/>
    <property type="molecule type" value="Genomic_DNA"/>
</dbReference>
<dbReference type="EC" id="3.1.1.17" evidence="4"/>
<dbReference type="PANTHER" id="PTHR47572:SF4">
    <property type="entry name" value="LACTONASE DRP35"/>
    <property type="match status" value="1"/>
</dbReference>
<keyword evidence="2" id="KW-0732">Signal</keyword>
<feature type="signal peptide" evidence="2">
    <location>
        <begin position="1"/>
        <end position="23"/>
    </location>
</feature>
<organism evidence="4 5">
    <name type="scientific">Kolteria novifilia</name>
    <dbReference type="NCBI Taxonomy" id="2527975"/>
    <lineage>
        <taxon>Bacteria</taxon>
        <taxon>Pseudomonadati</taxon>
        <taxon>Planctomycetota</taxon>
        <taxon>Planctomycetia</taxon>
        <taxon>Kolteriales</taxon>
        <taxon>Kolteriaceae</taxon>
        <taxon>Kolteria</taxon>
    </lineage>
</organism>
<dbReference type="InterPro" id="IPR011042">
    <property type="entry name" value="6-blade_b-propeller_TolB-like"/>
</dbReference>
<evidence type="ECO:0000259" key="3">
    <source>
        <dbReference type="Pfam" id="PF08450"/>
    </source>
</evidence>
<dbReference type="InterPro" id="IPR013658">
    <property type="entry name" value="SGL"/>
</dbReference>
<evidence type="ECO:0000256" key="1">
    <source>
        <dbReference type="ARBA" id="ARBA00022801"/>
    </source>
</evidence>
<proteinExistence type="predicted"/>
<dbReference type="Gene3D" id="2.120.10.30">
    <property type="entry name" value="TolB, C-terminal domain"/>
    <property type="match status" value="1"/>
</dbReference>
<reference evidence="4 5" key="1">
    <citation type="submission" date="2019-02" db="EMBL/GenBank/DDBJ databases">
        <title>Deep-cultivation of Planctomycetes and their phenomic and genomic characterization uncovers novel biology.</title>
        <authorList>
            <person name="Wiegand S."/>
            <person name="Jogler M."/>
            <person name="Boedeker C."/>
            <person name="Pinto D."/>
            <person name="Vollmers J."/>
            <person name="Rivas-Marin E."/>
            <person name="Kohn T."/>
            <person name="Peeters S.H."/>
            <person name="Heuer A."/>
            <person name="Rast P."/>
            <person name="Oberbeckmann S."/>
            <person name="Bunk B."/>
            <person name="Jeske O."/>
            <person name="Meyerdierks A."/>
            <person name="Storesund J.E."/>
            <person name="Kallscheuer N."/>
            <person name="Luecker S."/>
            <person name="Lage O.M."/>
            <person name="Pohl T."/>
            <person name="Merkel B.J."/>
            <person name="Hornburger P."/>
            <person name="Mueller R.-W."/>
            <person name="Bruemmer F."/>
            <person name="Labrenz M."/>
            <person name="Spormann A.M."/>
            <person name="Op den Camp H."/>
            <person name="Overmann J."/>
            <person name="Amann R."/>
            <person name="Jetten M.S.M."/>
            <person name="Mascher T."/>
            <person name="Medema M.H."/>
            <person name="Devos D.P."/>
            <person name="Kaster A.-K."/>
            <person name="Ovreas L."/>
            <person name="Rohde M."/>
            <person name="Galperin M.Y."/>
            <person name="Jogler C."/>
        </authorList>
    </citation>
    <scope>NUCLEOTIDE SEQUENCE [LARGE SCALE GENOMIC DNA]</scope>
    <source>
        <strain evidence="4 5">Pan216</strain>
    </source>
</reference>
<sequence length="306" mass="32651" precursor="true">MKHLPSITLIALSIVSSASMLQAGPPPGLVAPGGEVKKLADGFLFTEGPAADVQGNVYFTDIPNQRIHLWSTDGKLSTFTDQSGRANGLYFDKQGNLIACQGAAPGGKRRVAKYGSSADDVSIVDEYAGKRLNSPNDLWIDPKGGIYFTDPRYGDREDLQQDGEHVYYIAPGAKEVKRVVDDHVRPNGIVGTPDGKTLYITDNGGKKTYRYSINADGTLGDKKEFCPEGADGMTLDEKGNLYLTTKVVSIYNPAGKRIGEIVVPEHPANVTFGGPDGKTLFITARKGLYAIPMAVQGALQAGKAGS</sequence>
<evidence type="ECO:0000313" key="5">
    <source>
        <dbReference type="Proteomes" id="UP000317093"/>
    </source>
</evidence>
<name>A0A518B857_9BACT</name>
<feature type="chain" id="PRO_5022081349" evidence="2">
    <location>
        <begin position="24"/>
        <end position="306"/>
    </location>
</feature>
<accession>A0A518B857</accession>
<protein>
    <submittedName>
        <fullName evidence="4">Gluconolactonase</fullName>
        <ecNumber evidence="4">3.1.1.17</ecNumber>
    </submittedName>
</protein>
<feature type="domain" description="SMP-30/Gluconolactonase/LRE-like region" evidence="3">
    <location>
        <begin position="45"/>
        <end position="284"/>
    </location>
</feature>
<dbReference type="InterPro" id="IPR051262">
    <property type="entry name" value="SMP-30/CGR1_Lactonase"/>
</dbReference>
<evidence type="ECO:0000256" key="2">
    <source>
        <dbReference type="SAM" id="SignalP"/>
    </source>
</evidence>
<dbReference type="Pfam" id="PF08450">
    <property type="entry name" value="SGL"/>
    <property type="match status" value="1"/>
</dbReference>
<dbReference type="AlphaFoldDB" id="A0A518B857"/>
<keyword evidence="5" id="KW-1185">Reference proteome</keyword>
<gene>
    <name evidence="4" type="primary">gnl_2</name>
    <name evidence="4" type="ORF">Pan216_40330</name>
</gene>
<dbReference type="GO" id="GO:0004341">
    <property type="term" value="F:gluconolactonase activity"/>
    <property type="evidence" value="ECO:0007669"/>
    <property type="project" value="UniProtKB-EC"/>
</dbReference>
<dbReference type="SUPFAM" id="SSF63829">
    <property type="entry name" value="Calcium-dependent phosphotriesterase"/>
    <property type="match status" value="1"/>
</dbReference>
<dbReference type="Proteomes" id="UP000317093">
    <property type="component" value="Chromosome"/>
</dbReference>
<evidence type="ECO:0000313" key="4">
    <source>
        <dbReference type="EMBL" id="QDU63158.1"/>
    </source>
</evidence>
<keyword evidence="1 4" id="KW-0378">Hydrolase</keyword>
<dbReference type="KEGG" id="knv:Pan216_40330"/>
<dbReference type="PANTHER" id="PTHR47572">
    <property type="entry name" value="LIPOPROTEIN-RELATED"/>
    <property type="match status" value="1"/>
</dbReference>